<evidence type="ECO:0000313" key="1">
    <source>
        <dbReference type="EMBL" id="KAK2876168.1"/>
    </source>
</evidence>
<gene>
    <name evidence="1" type="ORF">Q8A67_020264</name>
</gene>
<dbReference type="EMBL" id="JAUYZG010000020">
    <property type="protein sequence ID" value="KAK2876168.1"/>
    <property type="molecule type" value="Genomic_DNA"/>
</dbReference>
<organism evidence="1 2">
    <name type="scientific">Cirrhinus molitorella</name>
    <name type="common">mud carp</name>
    <dbReference type="NCBI Taxonomy" id="172907"/>
    <lineage>
        <taxon>Eukaryota</taxon>
        <taxon>Metazoa</taxon>
        <taxon>Chordata</taxon>
        <taxon>Craniata</taxon>
        <taxon>Vertebrata</taxon>
        <taxon>Euteleostomi</taxon>
        <taxon>Actinopterygii</taxon>
        <taxon>Neopterygii</taxon>
        <taxon>Teleostei</taxon>
        <taxon>Ostariophysi</taxon>
        <taxon>Cypriniformes</taxon>
        <taxon>Cyprinidae</taxon>
        <taxon>Labeoninae</taxon>
        <taxon>Labeonini</taxon>
        <taxon>Cirrhinus</taxon>
    </lineage>
</organism>
<name>A0AA88TCP6_9TELE</name>
<protein>
    <submittedName>
        <fullName evidence="1">Uncharacterized protein</fullName>
    </submittedName>
</protein>
<accession>A0AA88TCP6</accession>
<evidence type="ECO:0000313" key="2">
    <source>
        <dbReference type="Proteomes" id="UP001187343"/>
    </source>
</evidence>
<dbReference type="Proteomes" id="UP001187343">
    <property type="component" value="Unassembled WGS sequence"/>
</dbReference>
<keyword evidence="2" id="KW-1185">Reference proteome</keyword>
<proteinExistence type="predicted"/>
<reference evidence="1" key="1">
    <citation type="submission" date="2023-08" db="EMBL/GenBank/DDBJ databases">
        <title>Chromosome-level Genome Assembly of mud carp (Cirrhinus molitorella).</title>
        <authorList>
            <person name="Liu H."/>
        </authorList>
    </citation>
    <scope>NUCLEOTIDE SEQUENCE</scope>
    <source>
        <strain evidence="1">Prfri</strain>
        <tissue evidence="1">Muscle</tissue>
    </source>
</reference>
<comment type="caution">
    <text evidence="1">The sequence shown here is derived from an EMBL/GenBank/DDBJ whole genome shotgun (WGS) entry which is preliminary data.</text>
</comment>
<sequence>MELRESYHLRHAEIVFISGSVNQLAATALGEDAVLPLVLKSCLAVKTQRCTCSGVQQMVLRIDALRRVPPVFVLPARLSQTRLIPSITQASRTLLTYVVGADGADMSGLIIADDRLLISHKPQRDFPRTLSLSPVGKGHAVGFKGATDGLAGRDAVLLFREGAPLQMFIAPSLVTPSPFKHLQAEQASVR</sequence>
<dbReference type="AlphaFoldDB" id="A0AA88TCP6"/>